<dbReference type="Proteomes" id="UP001314681">
    <property type="component" value="Unassembled WGS sequence"/>
</dbReference>
<organism evidence="1 2">
    <name type="scientific">Diplocloster modestus</name>
    <dbReference type="NCBI Taxonomy" id="2850322"/>
    <lineage>
        <taxon>Bacteria</taxon>
        <taxon>Bacillati</taxon>
        <taxon>Bacillota</taxon>
        <taxon>Clostridia</taxon>
        <taxon>Lachnospirales</taxon>
        <taxon>Lachnospiraceae</taxon>
        <taxon>Diplocloster</taxon>
    </lineage>
</organism>
<evidence type="ECO:0000313" key="2">
    <source>
        <dbReference type="Proteomes" id="UP001314681"/>
    </source>
</evidence>
<proteinExistence type="predicted"/>
<reference evidence="1 2" key="1">
    <citation type="submission" date="2021-06" db="EMBL/GenBank/DDBJ databases">
        <title>Description of novel taxa of the family Lachnospiraceae.</title>
        <authorList>
            <person name="Chaplin A.V."/>
            <person name="Sokolova S.R."/>
            <person name="Pikina A.P."/>
            <person name="Korzhanova M."/>
            <person name="Belova V."/>
            <person name="Korostin D."/>
            <person name="Efimov B.A."/>
        </authorList>
    </citation>
    <scope>NUCLEOTIDE SEQUENCE [LARGE SCALE GENOMIC DNA]</scope>
    <source>
        <strain evidence="1 2">ASD4241</strain>
    </source>
</reference>
<dbReference type="Pfam" id="PF13450">
    <property type="entry name" value="NAD_binding_8"/>
    <property type="match status" value="1"/>
</dbReference>
<dbReference type="EMBL" id="JAHQCX010000014">
    <property type="protein sequence ID" value="MBU9727854.1"/>
    <property type="molecule type" value="Genomic_DNA"/>
</dbReference>
<dbReference type="SUPFAM" id="SSF51905">
    <property type="entry name" value="FAD/NAD(P)-binding domain"/>
    <property type="match status" value="1"/>
</dbReference>
<comment type="caution">
    <text evidence="1">The sequence shown here is derived from an EMBL/GenBank/DDBJ whole genome shotgun (WGS) entry which is preliminary data.</text>
</comment>
<dbReference type="PANTHER" id="PTHR43734:SF1">
    <property type="entry name" value="PHYTOENE DESATURASE"/>
    <property type="match status" value="1"/>
</dbReference>
<sequence length="511" mass="56552">MREKILIIGAGISGLTAGIYAAKAGYEVTLYEKHTIAGGECTGWDRQGYHIDNCIHWLMGTTPGTELYETWKTVGVVGEHIKIHRNDRMYTSWLNGQSLTLWQDIDRTEQEMKALSPEDAPAISKLMDSCRIAKKVQIPAKKPPEMFRALDGIKMMKSMSPALKLFSRYKGMDTRDLAAQFKHPLIRSVLSDFCTEESLAHSFPMAYGNFVSGDGGIPEGGSSATAMRMKTRFQELGGVLREGTEVVQILLDMGKDNGFSGRPEAGKAGTVKPARAIGVRLADGTAEYGNYIIPACDTSITFGKLMPEDYMGELLRSMYEDREAYPVYSTFQTAFALDCGQDPIEADEILDCANLCFAPGVKPRLTVKTYAYEPSFAPPGKQIIQTLLGGSEELYDYWKELGYDREAYKAKKAELAEKIRLELEFRYPACKGKLRLLDTWTPLTYQRYCGAYKGFYQSFTITKKSAKQPYPPAGIVGLPNVILAGQWINPPGGLPGAAISGKFAIQRIAGR</sequence>
<dbReference type="InterPro" id="IPR036188">
    <property type="entry name" value="FAD/NAD-bd_sf"/>
</dbReference>
<dbReference type="RefSeq" id="WP_238727174.1">
    <property type="nucleotide sequence ID" value="NZ_JAHQCX010000014.1"/>
</dbReference>
<accession>A0ABS6KBI6</accession>
<evidence type="ECO:0000313" key="1">
    <source>
        <dbReference type="EMBL" id="MBU9727854.1"/>
    </source>
</evidence>
<protein>
    <submittedName>
        <fullName evidence="1">NAD(P)/FAD-dependent oxidoreductase</fullName>
    </submittedName>
</protein>
<dbReference type="Gene3D" id="3.50.50.60">
    <property type="entry name" value="FAD/NAD(P)-binding domain"/>
    <property type="match status" value="1"/>
</dbReference>
<gene>
    <name evidence="1" type="ORF">KTH90_17730</name>
</gene>
<dbReference type="PANTHER" id="PTHR43734">
    <property type="entry name" value="PHYTOENE DESATURASE"/>
    <property type="match status" value="1"/>
</dbReference>
<keyword evidence="2" id="KW-1185">Reference proteome</keyword>
<name>A0ABS6KBI6_9FIRM</name>